<evidence type="ECO:0000256" key="3">
    <source>
        <dbReference type="ARBA" id="ARBA00023125"/>
    </source>
</evidence>
<dbReference type="Pfam" id="PF04542">
    <property type="entry name" value="Sigma70_r2"/>
    <property type="match status" value="1"/>
</dbReference>
<dbReference type="KEGG" id="tcm:HL41_02590"/>
<dbReference type="PaxDb" id="289377-HL41_02590"/>
<evidence type="ECO:0008006" key="10">
    <source>
        <dbReference type="Google" id="ProtNLM"/>
    </source>
</evidence>
<dbReference type="NCBIfam" id="TIGR02937">
    <property type="entry name" value="sigma70-ECF"/>
    <property type="match status" value="1"/>
</dbReference>
<dbReference type="SUPFAM" id="SSF88946">
    <property type="entry name" value="Sigma2 domain of RNA polymerase sigma factors"/>
    <property type="match status" value="1"/>
</dbReference>
<evidence type="ECO:0000259" key="6">
    <source>
        <dbReference type="Pfam" id="PF04542"/>
    </source>
</evidence>
<dbReference type="CDD" id="cd06171">
    <property type="entry name" value="Sigma70_r4"/>
    <property type="match status" value="1"/>
</dbReference>
<dbReference type="InterPro" id="IPR014284">
    <property type="entry name" value="RNA_pol_sigma-70_dom"/>
</dbReference>
<dbReference type="AlphaFoldDB" id="A0A075WSD3"/>
<proteinExistence type="predicted"/>
<dbReference type="Pfam" id="PF04545">
    <property type="entry name" value="Sigma70_r4"/>
    <property type="match status" value="1"/>
</dbReference>
<evidence type="ECO:0000256" key="1">
    <source>
        <dbReference type="ARBA" id="ARBA00023015"/>
    </source>
</evidence>
<dbReference type="PIRSF" id="PIRSF000770">
    <property type="entry name" value="RNA_pol_sigma-SigE/K"/>
    <property type="match status" value="1"/>
</dbReference>
<keyword evidence="4" id="KW-0804">Transcription</keyword>
<dbReference type="GO" id="GO:0016987">
    <property type="term" value="F:sigma factor activity"/>
    <property type="evidence" value="ECO:0007669"/>
    <property type="project" value="UniProtKB-KW"/>
</dbReference>
<dbReference type="PANTHER" id="PTHR30385">
    <property type="entry name" value="SIGMA FACTOR F FLAGELLAR"/>
    <property type="match status" value="1"/>
</dbReference>
<protein>
    <recommendedName>
        <fullName evidence="10">RNA polymerase sigma factor</fullName>
    </recommendedName>
</protein>
<dbReference type="STRING" id="289377.HL41_02590"/>
<dbReference type="GO" id="GO:0003677">
    <property type="term" value="F:DNA binding"/>
    <property type="evidence" value="ECO:0007669"/>
    <property type="project" value="UniProtKB-KW"/>
</dbReference>
<dbReference type="SUPFAM" id="SSF88659">
    <property type="entry name" value="Sigma3 and sigma4 domains of RNA polymerase sigma factors"/>
    <property type="match status" value="2"/>
</dbReference>
<dbReference type="InterPro" id="IPR007624">
    <property type="entry name" value="RNA_pol_sigma70_r3"/>
</dbReference>
<evidence type="ECO:0000256" key="4">
    <source>
        <dbReference type="ARBA" id="ARBA00023163"/>
    </source>
</evidence>
<dbReference type="PANTHER" id="PTHR30385:SF7">
    <property type="entry name" value="RNA POLYMERASE SIGMA FACTOR FLIA"/>
    <property type="match status" value="1"/>
</dbReference>
<evidence type="ECO:0000313" key="9">
    <source>
        <dbReference type="Proteomes" id="UP000028481"/>
    </source>
</evidence>
<evidence type="ECO:0000256" key="2">
    <source>
        <dbReference type="ARBA" id="ARBA00023082"/>
    </source>
</evidence>
<dbReference type="InterPro" id="IPR000943">
    <property type="entry name" value="RNA_pol_sigma70"/>
</dbReference>
<reference evidence="8 9" key="1">
    <citation type="journal article" date="2015" name="Genome Announc.">
        <title>Genome Sequence of a Sulfate-Reducing Thermophilic Bacterium, Thermodesulfobacterium commune DSM 2178T (Phylum Thermodesulfobacteria).</title>
        <authorList>
            <person name="Bhatnagar S."/>
            <person name="Badger J.H."/>
            <person name="Madupu R."/>
            <person name="Khouri H.M."/>
            <person name="O'Connor E.M."/>
            <person name="Robb F.T."/>
            <person name="Ward N.L."/>
            <person name="Eisen J.A."/>
        </authorList>
    </citation>
    <scope>NUCLEOTIDE SEQUENCE [LARGE SCALE GENOMIC DNA]</scope>
    <source>
        <strain evidence="8 9">DSM 2178</strain>
    </source>
</reference>
<dbReference type="NCBIfam" id="NF005413">
    <property type="entry name" value="PRK06986.1"/>
    <property type="match status" value="1"/>
</dbReference>
<dbReference type="GO" id="GO:0003899">
    <property type="term" value="F:DNA-directed RNA polymerase activity"/>
    <property type="evidence" value="ECO:0007669"/>
    <property type="project" value="InterPro"/>
</dbReference>
<feature type="domain" description="RNA polymerase sigma-70 region 4" evidence="7">
    <location>
        <begin position="191"/>
        <end position="239"/>
    </location>
</feature>
<evidence type="ECO:0000259" key="7">
    <source>
        <dbReference type="Pfam" id="PF04545"/>
    </source>
</evidence>
<dbReference type="Proteomes" id="UP000028481">
    <property type="component" value="Chromosome"/>
</dbReference>
<gene>
    <name evidence="8" type="ORF">HL41_02590</name>
</gene>
<dbReference type="InterPro" id="IPR007630">
    <property type="entry name" value="RNA_pol_sigma70_r4"/>
</dbReference>
<dbReference type="InterPro" id="IPR013324">
    <property type="entry name" value="RNA_pol_sigma_r3/r4-like"/>
</dbReference>
<dbReference type="Pfam" id="PF04539">
    <property type="entry name" value="Sigma70_r3"/>
    <property type="match status" value="1"/>
</dbReference>
<dbReference type="eggNOG" id="COG1191">
    <property type="taxonomic scope" value="Bacteria"/>
</dbReference>
<accession>A0A075WSD3</accession>
<dbReference type="Gene3D" id="1.20.140.160">
    <property type="match status" value="1"/>
</dbReference>
<dbReference type="PRINTS" id="PR00046">
    <property type="entry name" value="SIGMA70FCT"/>
</dbReference>
<name>A0A075WSD3_9BACT</name>
<dbReference type="RefSeq" id="WP_051754454.1">
    <property type="nucleotide sequence ID" value="NZ_CP008796.1"/>
</dbReference>
<dbReference type="InterPro" id="IPR013325">
    <property type="entry name" value="RNA_pol_sigma_r2"/>
</dbReference>
<keyword evidence="9" id="KW-1185">Reference proteome</keyword>
<feature type="domain" description="RNA polymerase sigma-70 region 2" evidence="6">
    <location>
        <begin position="20"/>
        <end position="88"/>
    </location>
</feature>
<sequence length="249" mass="29213">MVTKIINKVLFQKPPLEKVIEEFLPTINYWANRYSFQGQPVISKEDLVSAGVIGLIEAYHRYDPTKKVKFRTFAEFRIKGAMLDEIRKIDIIPRSIRDKISELENKVKDLYKDLGRMPEETEIAEAMNLSLDEYHKLLENIKGITFIDIQSFKQRIPDLEEEDIFEFIGDNKEDPFEKYSLKELQEELEKALEHLTEKERLVLALYYYEGLTMKEIAKVLECTESRVSQLHNQAIIKLRSILNQPKRGG</sequence>
<organism evidence="8 9">
    <name type="scientific">Thermodesulfobacterium commune DSM 2178</name>
    <dbReference type="NCBI Taxonomy" id="289377"/>
    <lineage>
        <taxon>Bacteria</taxon>
        <taxon>Pseudomonadati</taxon>
        <taxon>Thermodesulfobacteriota</taxon>
        <taxon>Thermodesulfobacteria</taxon>
        <taxon>Thermodesulfobacteriales</taxon>
        <taxon>Thermodesulfobacteriaceae</taxon>
        <taxon>Thermodesulfobacterium</taxon>
    </lineage>
</organism>
<evidence type="ECO:0000313" key="8">
    <source>
        <dbReference type="EMBL" id="AIH03771.1"/>
    </source>
</evidence>
<keyword evidence="2" id="KW-0731">Sigma factor</keyword>
<dbReference type="InterPro" id="IPR012845">
    <property type="entry name" value="RNA_pol_sigma_FliA_WhiG"/>
</dbReference>
<dbReference type="Gene3D" id="1.10.1740.10">
    <property type="match status" value="1"/>
</dbReference>
<dbReference type="OrthoDB" id="9799825at2"/>
<dbReference type="HOGENOM" id="CLU_014793_8_1_0"/>
<dbReference type="InterPro" id="IPR007627">
    <property type="entry name" value="RNA_pol_sigma70_r2"/>
</dbReference>
<dbReference type="GO" id="GO:0006352">
    <property type="term" value="P:DNA-templated transcription initiation"/>
    <property type="evidence" value="ECO:0007669"/>
    <property type="project" value="InterPro"/>
</dbReference>
<feature type="domain" description="RNA polymerase sigma-70 region 3" evidence="5">
    <location>
        <begin position="99"/>
        <end position="153"/>
    </location>
</feature>
<keyword evidence="1" id="KW-0805">Transcription regulation</keyword>
<evidence type="ECO:0000259" key="5">
    <source>
        <dbReference type="Pfam" id="PF04539"/>
    </source>
</evidence>
<keyword evidence="3" id="KW-0238">DNA-binding</keyword>
<dbReference type="EMBL" id="CP008796">
    <property type="protein sequence ID" value="AIH03771.1"/>
    <property type="molecule type" value="Genomic_DNA"/>
</dbReference>
<dbReference type="NCBIfam" id="TIGR02479">
    <property type="entry name" value="FliA_WhiG"/>
    <property type="match status" value="1"/>
</dbReference>